<dbReference type="Proteomes" id="UP000253551">
    <property type="component" value="Unassembled WGS sequence"/>
</dbReference>
<dbReference type="GO" id="GO:0031262">
    <property type="term" value="C:Ndc80 complex"/>
    <property type="evidence" value="ECO:0007669"/>
    <property type="project" value="InterPro"/>
</dbReference>
<keyword evidence="7" id="KW-0131">Cell cycle</keyword>
<gene>
    <name evidence="11" type="primary">NUF2</name>
    <name evidence="11" type="ORF">CU098_008591</name>
</gene>
<feature type="coiled-coil region" evidence="9">
    <location>
        <begin position="308"/>
        <end position="380"/>
    </location>
</feature>
<keyword evidence="6 9" id="KW-0175">Coiled coil</keyword>
<dbReference type="EMBL" id="PJQM01003303">
    <property type="protein sequence ID" value="RCH89613.1"/>
    <property type="molecule type" value="Genomic_DNA"/>
</dbReference>
<accession>A0A367JI47</accession>
<keyword evidence="4" id="KW-0132">Cell division</keyword>
<reference evidence="11 12" key="1">
    <citation type="journal article" date="2018" name="G3 (Bethesda)">
        <title>Phylogenetic and Phylogenomic Definition of Rhizopus Species.</title>
        <authorList>
            <person name="Gryganskyi A.P."/>
            <person name="Golan J."/>
            <person name="Dolatabadi S."/>
            <person name="Mondo S."/>
            <person name="Robb S."/>
            <person name="Idnurm A."/>
            <person name="Muszewska A."/>
            <person name="Steczkiewicz K."/>
            <person name="Masonjones S."/>
            <person name="Liao H.L."/>
            <person name="Gajdeczka M.T."/>
            <person name="Anike F."/>
            <person name="Vuek A."/>
            <person name="Anishchenko I.M."/>
            <person name="Voigt K."/>
            <person name="de Hoog G.S."/>
            <person name="Smith M.E."/>
            <person name="Heitman J."/>
            <person name="Vilgalys R."/>
            <person name="Stajich J.E."/>
        </authorList>
    </citation>
    <scope>NUCLEOTIDE SEQUENCE [LARGE SCALE GENOMIC DNA]</scope>
    <source>
        <strain evidence="11 12">LSU 92-RS-03</strain>
    </source>
</reference>
<organism evidence="11 12">
    <name type="scientific">Rhizopus stolonifer</name>
    <name type="common">Rhizopus nigricans</name>
    <dbReference type="NCBI Taxonomy" id="4846"/>
    <lineage>
        <taxon>Eukaryota</taxon>
        <taxon>Fungi</taxon>
        <taxon>Fungi incertae sedis</taxon>
        <taxon>Mucoromycota</taxon>
        <taxon>Mucoromycotina</taxon>
        <taxon>Mucoromycetes</taxon>
        <taxon>Mucorales</taxon>
        <taxon>Mucorineae</taxon>
        <taxon>Rhizopodaceae</taxon>
        <taxon>Rhizopus</taxon>
    </lineage>
</organism>
<feature type="domain" description="Kinetochore protein Nuf2 N-terminal" evidence="10">
    <location>
        <begin position="24"/>
        <end position="150"/>
    </location>
</feature>
<sequence length="450" mass="52941">MYSQHKRKSLLATPDELEEKEPDYDIPTASHKHIKAFLVDLGIEITDDDLRRPNRSRVRQLFSLLIEHFLTWRAEKINKQKRDIVTTNNLSELDQDIAEVAIVFHEVKALLEELRCTDIGIVDFTDPSPERIQKLLTAIMNFGVFNKERAAPKSAPLAIKADQIGKEVIHLAKVEQELIEKIKETKKRKAIEQGECSKLQIENKALEQELINLRRECEIHIQELDNTKAERVAFKDKLQDLQMEVLQAIDVRKRLQEEEEWDIESMQDHIQKLEDTTSKLASEVKSDKEAYPKSEDQLTQLKVLDNLIARASQTLNRWSTRKNDLKRQKKTRDAVQKEIDAYASQDHGLVQELNASKRFAAAEELKIERLNEDQAKKRESMKLFWETRQKEDERLRQDEINAREHYLVHEKKRDELTQKISQTEFEEKSYEEKVTTYLRQIYYKAKEKSV</sequence>
<evidence type="ECO:0000256" key="5">
    <source>
        <dbReference type="ARBA" id="ARBA00022776"/>
    </source>
</evidence>
<proteinExistence type="inferred from homology"/>
<keyword evidence="12" id="KW-1185">Reference proteome</keyword>
<dbReference type="GO" id="GO:0051301">
    <property type="term" value="P:cell division"/>
    <property type="evidence" value="ECO:0007669"/>
    <property type="project" value="UniProtKB-KW"/>
</dbReference>
<keyword evidence="5" id="KW-0498">Mitosis</keyword>
<dbReference type="InterPro" id="IPR005549">
    <property type="entry name" value="Kinetochore_Nuf2_N"/>
</dbReference>
<comment type="subcellular location">
    <subcellularLocation>
        <location evidence="1">Chromosome</location>
        <location evidence="1">Centromere</location>
    </subcellularLocation>
</comment>
<evidence type="ECO:0000256" key="9">
    <source>
        <dbReference type="SAM" id="Coils"/>
    </source>
</evidence>
<evidence type="ECO:0000256" key="2">
    <source>
        <dbReference type="ARBA" id="ARBA00005498"/>
    </source>
</evidence>
<dbReference type="AlphaFoldDB" id="A0A367JI47"/>
<evidence type="ECO:0000256" key="4">
    <source>
        <dbReference type="ARBA" id="ARBA00022618"/>
    </source>
</evidence>
<keyword evidence="3" id="KW-0158">Chromosome</keyword>
<evidence type="ECO:0000256" key="3">
    <source>
        <dbReference type="ARBA" id="ARBA00022454"/>
    </source>
</evidence>
<name>A0A367JI47_RHIST</name>
<evidence type="ECO:0000256" key="6">
    <source>
        <dbReference type="ARBA" id="ARBA00023054"/>
    </source>
</evidence>
<evidence type="ECO:0000256" key="7">
    <source>
        <dbReference type="ARBA" id="ARBA00023306"/>
    </source>
</evidence>
<dbReference type="InterPro" id="IPR038275">
    <property type="entry name" value="Nuf2_N_sf"/>
</dbReference>
<feature type="coiled-coil region" evidence="9">
    <location>
        <begin position="189"/>
        <end position="283"/>
    </location>
</feature>
<dbReference type="Gene3D" id="1.10.418.60">
    <property type="entry name" value="Ncd80 complex, Nuf2 subunit"/>
    <property type="match status" value="1"/>
</dbReference>
<dbReference type="Pfam" id="PF03800">
    <property type="entry name" value="Nuf2"/>
    <property type="match status" value="1"/>
</dbReference>
<dbReference type="OrthoDB" id="8194677at2759"/>
<comment type="caution">
    <text evidence="11">The sequence shown here is derived from an EMBL/GenBank/DDBJ whole genome shotgun (WGS) entry which is preliminary data.</text>
</comment>
<evidence type="ECO:0000313" key="11">
    <source>
        <dbReference type="EMBL" id="RCH89613.1"/>
    </source>
</evidence>
<evidence type="ECO:0000256" key="1">
    <source>
        <dbReference type="ARBA" id="ARBA00004584"/>
    </source>
</evidence>
<evidence type="ECO:0000256" key="8">
    <source>
        <dbReference type="ARBA" id="ARBA00023328"/>
    </source>
</evidence>
<evidence type="ECO:0000259" key="10">
    <source>
        <dbReference type="Pfam" id="PF03800"/>
    </source>
</evidence>
<dbReference type="STRING" id="4846.A0A367JI47"/>
<protein>
    <submittedName>
        <fullName evidence="11">Kinetochore-associated Ndc80 complex subunit nuf2</fullName>
    </submittedName>
</protein>
<keyword evidence="8" id="KW-0137">Centromere</keyword>
<comment type="similarity">
    <text evidence="2">Belongs to the NUF2 family.</text>
</comment>
<evidence type="ECO:0000313" key="12">
    <source>
        <dbReference type="Proteomes" id="UP000253551"/>
    </source>
</evidence>